<evidence type="ECO:0000313" key="3">
    <source>
        <dbReference type="Proteomes" id="UP000593575"/>
    </source>
</evidence>
<keyword evidence="3" id="KW-1185">Reference proteome</keyword>
<feature type="non-terminal residue" evidence="2">
    <location>
        <position position="1"/>
    </location>
</feature>
<comment type="caution">
    <text evidence="2">The sequence shown here is derived from an EMBL/GenBank/DDBJ whole genome shotgun (WGS) entry which is preliminary data.</text>
</comment>
<feature type="compositionally biased region" description="Polar residues" evidence="1">
    <location>
        <begin position="1"/>
        <end position="12"/>
    </location>
</feature>
<feature type="compositionally biased region" description="Polar residues" evidence="1">
    <location>
        <begin position="33"/>
        <end position="43"/>
    </location>
</feature>
<dbReference type="EMBL" id="JABFAE010000001">
    <property type="protein sequence ID" value="MBA0822140.1"/>
    <property type="molecule type" value="Genomic_DNA"/>
</dbReference>
<evidence type="ECO:0000313" key="2">
    <source>
        <dbReference type="EMBL" id="MBA0822140.1"/>
    </source>
</evidence>
<evidence type="ECO:0000256" key="1">
    <source>
        <dbReference type="SAM" id="MobiDB-lite"/>
    </source>
</evidence>
<dbReference type="SUPFAM" id="SSF56219">
    <property type="entry name" value="DNase I-like"/>
    <property type="match status" value="1"/>
</dbReference>
<dbReference type="Proteomes" id="UP000593575">
    <property type="component" value="Unassembled WGS sequence"/>
</dbReference>
<feature type="non-terminal residue" evidence="2">
    <location>
        <position position="207"/>
    </location>
</feature>
<feature type="region of interest" description="Disordered" evidence="1">
    <location>
        <begin position="1"/>
        <end position="43"/>
    </location>
</feature>
<accession>A0A7J9IJ27</accession>
<dbReference type="Gene3D" id="3.60.10.10">
    <property type="entry name" value="Endonuclease/exonuclease/phosphatase"/>
    <property type="match status" value="1"/>
</dbReference>
<dbReference type="InterPro" id="IPR036691">
    <property type="entry name" value="Endo/exonu/phosph_ase_sf"/>
</dbReference>
<name>A0A7J9IJ27_9ROSI</name>
<proteinExistence type="predicted"/>
<dbReference type="AlphaFoldDB" id="A0A7J9IJ27"/>
<sequence length="207" mass="23099">TNYNEANKGSKTGTREENELLTQKGKARDGNDNSESYSPLETSTKLACEGGGRIKCKRKIPKGNNYEINEESPSRFVQRKLVDYLSPCKMLGGELKGRSEGLAMSWEGGADVVIQRFVGGDFNAIIDDAEKEGGHKKSRVDKEEFKDVLEELALVDIKADRGWFTWVNNSEGNDMVKEKPDHFVMSANAITDFPFISPNMIRQANLD</sequence>
<organism evidence="2 3">
    <name type="scientific">Gossypium armourianum</name>
    <dbReference type="NCBI Taxonomy" id="34283"/>
    <lineage>
        <taxon>Eukaryota</taxon>
        <taxon>Viridiplantae</taxon>
        <taxon>Streptophyta</taxon>
        <taxon>Embryophyta</taxon>
        <taxon>Tracheophyta</taxon>
        <taxon>Spermatophyta</taxon>
        <taxon>Magnoliopsida</taxon>
        <taxon>eudicotyledons</taxon>
        <taxon>Gunneridae</taxon>
        <taxon>Pentapetalae</taxon>
        <taxon>rosids</taxon>
        <taxon>malvids</taxon>
        <taxon>Malvales</taxon>
        <taxon>Malvaceae</taxon>
        <taxon>Malvoideae</taxon>
        <taxon>Gossypium</taxon>
    </lineage>
</organism>
<gene>
    <name evidence="2" type="ORF">Goarm_018954</name>
</gene>
<reference evidence="2 3" key="1">
    <citation type="journal article" date="2019" name="Genome Biol. Evol.">
        <title>Insights into the evolution of the New World diploid cottons (Gossypium, subgenus Houzingenia) based on genome sequencing.</title>
        <authorList>
            <person name="Grover C.E."/>
            <person name="Arick M.A. 2nd"/>
            <person name="Thrash A."/>
            <person name="Conover J.L."/>
            <person name="Sanders W.S."/>
            <person name="Peterson D.G."/>
            <person name="Frelichowski J.E."/>
            <person name="Scheffler J.A."/>
            <person name="Scheffler B.E."/>
            <person name="Wendel J.F."/>
        </authorList>
    </citation>
    <scope>NUCLEOTIDE SEQUENCE [LARGE SCALE GENOMIC DNA]</scope>
    <source>
        <strain evidence="2">6</strain>
        <tissue evidence="2">Leaf</tissue>
    </source>
</reference>
<protein>
    <submittedName>
        <fullName evidence="2">Uncharacterized protein</fullName>
    </submittedName>
</protein>